<evidence type="ECO:0000313" key="5">
    <source>
        <dbReference type="EMBL" id="PRR85383.1"/>
    </source>
</evidence>
<evidence type="ECO:0000256" key="4">
    <source>
        <dbReference type="PIRNR" id="PIRNR006078"/>
    </source>
</evidence>
<dbReference type="InterPro" id="IPR018193">
    <property type="entry name" value="Glyc_kinase_flavodox-like_fold"/>
</dbReference>
<organism evidence="5 6">
    <name type="scientific">Clostridium luticellarii</name>
    <dbReference type="NCBI Taxonomy" id="1691940"/>
    <lineage>
        <taxon>Bacteria</taxon>
        <taxon>Bacillati</taxon>
        <taxon>Bacillota</taxon>
        <taxon>Clostridia</taxon>
        <taxon>Eubacteriales</taxon>
        <taxon>Clostridiaceae</taxon>
        <taxon>Clostridium</taxon>
    </lineage>
</organism>
<dbReference type="PANTHER" id="PTHR21599">
    <property type="entry name" value="GLYCERATE KINASE"/>
    <property type="match status" value="1"/>
</dbReference>
<reference evidence="5 6" key="1">
    <citation type="submission" date="2018-03" db="EMBL/GenBank/DDBJ databases">
        <title>Genome sequence of Clostridium luticellarii DSM 29923.</title>
        <authorList>
            <person name="Poehlein A."/>
            <person name="Daniel R."/>
        </authorList>
    </citation>
    <scope>NUCLEOTIDE SEQUENCE [LARGE SCALE GENOMIC DNA]</scope>
    <source>
        <strain evidence="5 6">DSM 29923</strain>
    </source>
</reference>
<name>A0A2T0BNE9_9CLOT</name>
<evidence type="ECO:0000256" key="2">
    <source>
        <dbReference type="ARBA" id="ARBA00022679"/>
    </source>
</evidence>
<dbReference type="OrthoDB" id="9774290at2"/>
<sequence length="377" mass="40220">MKILLAPDSFKGSLSSKDVCTALKEGILRAAPDAEIIEVPVADGGEGTVDAIVTSTESQKYTEYVTGPLGDKVKAHYGILKGGTAIIEMASASGLYLIPEDRRNPLITTSFGTGELIESALDRGCRKFIIGIGGSATNDGGAGMLQALGVKFMDNQNRELDYGGGNLDKLAGIDLDKLDKRIYDSQFIVASDVNNPLCGENGASAVYGPQKNATPEMVKLLDRNLQHYALVVKHIFNKDLSEVPGAGAAGGLGFALIAFLNAELKNGIDIVMDITSMENKIENSDLVITGEGNTDFQTSFGKAPSGVAKLAKKYNKPVIILSGGLGKNYKDLYHIGVTSLFSIADRPMTLENAMENTFGLIEDRMEDIMRIILAFGR</sequence>
<dbReference type="Gene3D" id="3.90.1510.10">
    <property type="entry name" value="Glycerate kinase, domain 2"/>
    <property type="match status" value="1"/>
</dbReference>
<dbReference type="EMBL" id="PVXP01000018">
    <property type="protein sequence ID" value="PRR85383.1"/>
    <property type="molecule type" value="Genomic_DNA"/>
</dbReference>
<dbReference type="InterPro" id="IPR004381">
    <property type="entry name" value="Glycerate_kinase"/>
</dbReference>
<evidence type="ECO:0000256" key="1">
    <source>
        <dbReference type="ARBA" id="ARBA00006284"/>
    </source>
</evidence>
<dbReference type="InterPro" id="IPR036129">
    <property type="entry name" value="Glycerate_kinase_sf"/>
</dbReference>
<dbReference type="Gene3D" id="3.40.50.10350">
    <property type="entry name" value="Glycerate kinase, domain 1"/>
    <property type="match status" value="1"/>
</dbReference>
<protein>
    <submittedName>
        <fullName evidence="5">Glycerate 2-kinase</fullName>
        <ecNumber evidence="5">2.7.1.165</ecNumber>
    </submittedName>
</protein>
<comment type="similarity">
    <text evidence="1 4">Belongs to the glycerate kinase type-1 family.</text>
</comment>
<proteinExistence type="inferred from homology"/>
<keyword evidence="2 4" id="KW-0808">Transferase</keyword>
<gene>
    <name evidence="5" type="primary">garK</name>
    <name evidence="5" type="ORF">CLLU_16650</name>
</gene>
<dbReference type="EC" id="2.7.1.165" evidence="5"/>
<dbReference type="PANTHER" id="PTHR21599:SF0">
    <property type="entry name" value="GLYCERATE KINASE"/>
    <property type="match status" value="1"/>
</dbReference>
<dbReference type="GO" id="GO:0031388">
    <property type="term" value="P:organic acid phosphorylation"/>
    <property type="evidence" value="ECO:0007669"/>
    <property type="project" value="UniProtKB-UniRule"/>
</dbReference>
<keyword evidence="3 4" id="KW-0418">Kinase</keyword>
<dbReference type="GO" id="GO:0043798">
    <property type="term" value="F:glycerate 2-kinase activity"/>
    <property type="evidence" value="ECO:0007669"/>
    <property type="project" value="UniProtKB-EC"/>
</dbReference>
<accession>A0A2T0BNE9</accession>
<dbReference type="AlphaFoldDB" id="A0A2T0BNE9"/>
<dbReference type="RefSeq" id="WP_106009264.1">
    <property type="nucleotide sequence ID" value="NZ_JALCPJ010000021.1"/>
</dbReference>
<comment type="caution">
    <text evidence="5">The sequence shown here is derived from an EMBL/GenBank/DDBJ whole genome shotgun (WGS) entry which is preliminary data.</text>
</comment>
<evidence type="ECO:0000313" key="6">
    <source>
        <dbReference type="Proteomes" id="UP000237798"/>
    </source>
</evidence>
<evidence type="ECO:0000256" key="3">
    <source>
        <dbReference type="ARBA" id="ARBA00022777"/>
    </source>
</evidence>
<dbReference type="NCBIfam" id="TIGR00045">
    <property type="entry name" value="glycerate kinase"/>
    <property type="match status" value="1"/>
</dbReference>
<dbReference type="SUPFAM" id="SSF110738">
    <property type="entry name" value="Glycerate kinase I"/>
    <property type="match status" value="1"/>
</dbReference>
<dbReference type="GO" id="GO:0008887">
    <property type="term" value="F:glycerate kinase activity"/>
    <property type="evidence" value="ECO:0007669"/>
    <property type="project" value="UniProtKB-UniRule"/>
</dbReference>
<keyword evidence="6" id="KW-1185">Reference proteome</keyword>
<dbReference type="Pfam" id="PF02595">
    <property type="entry name" value="Gly_kinase"/>
    <property type="match status" value="1"/>
</dbReference>
<dbReference type="Proteomes" id="UP000237798">
    <property type="component" value="Unassembled WGS sequence"/>
</dbReference>
<dbReference type="PIRSF" id="PIRSF006078">
    <property type="entry name" value="GlxK"/>
    <property type="match status" value="1"/>
</dbReference>
<dbReference type="InterPro" id="IPR018197">
    <property type="entry name" value="Glycerate_kinase_RE-like"/>
</dbReference>